<keyword evidence="2" id="KW-1185">Reference proteome</keyword>
<dbReference type="AlphaFoldDB" id="A0A0P1KPK5"/>
<organism evidence="1 2">
    <name type="scientific">Lachancea quebecensis</name>
    <dbReference type="NCBI Taxonomy" id="1654605"/>
    <lineage>
        <taxon>Eukaryota</taxon>
        <taxon>Fungi</taxon>
        <taxon>Dikarya</taxon>
        <taxon>Ascomycota</taxon>
        <taxon>Saccharomycotina</taxon>
        <taxon>Saccharomycetes</taxon>
        <taxon>Saccharomycetales</taxon>
        <taxon>Saccharomycetaceae</taxon>
        <taxon>Lachancea</taxon>
    </lineage>
</organism>
<sequence>MSIHKFIQNNCIVMQLRLGYKSFSPLNESLVHIRIIRELQKLGNVLYASSNAAAWQHTLKRSPSKIDLVISSNALGKLSAVLLNLRGFSMHKNARIQQKPAEEEPLLSLNASKVLGDLHNHVNAQWAMANHRDQSRSRELPPFIRIDPWLFGGMPAKEVMTSTNVPMSTEYNTSSDGDVRTPYFSGSRFFEFDRWQPNDRDLSSPEKTEINDYYDFVGPQPNDRSYVYLEPVIYPDYDSLPVGLKDWLGGVMEENPENWTPEETRKLDFILHGFKGFER</sequence>
<accession>A0A0P1KPK5</accession>
<evidence type="ECO:0000313" key="2">
    <source>
        <dbReference type="Proteomes" id="UP000236544"/>
    </source>
</evidence>
<dbReference type="Proteomes" id="UP000236544">
    <property type="component" value="Unassembled WGS sequence"/>
</dbReference>
<protein>
    <submittedName>
        <fullName evidence="1">LAQU0S04e03136g1_1</fullName>
    </submittedName>
</protein>
<name>A0A0P1KPK5_9SACH</name>
<proteinExistence type="predicted"/>
<evidence type="ECO:0000313" key="1">
    <source>
        <dbReference type="EMBL" id="CUS21888.1"/>
    </source>
</evidence>
<dbReference type="OrthoDB" id="4038219at2759"/>
<dbReference type="EMBL" id="LN890563">
    <property type="protein sequence ID" value="CUS21888.1"/>
    <property type="molecule type" value="Genomic_DNA"/>
</dbReference>
<reference evidence="2" key="1">
    <citation type="submission" date="2015-10" db="EMBL/GenBank/DDBJ databases">
        <authorList>
            <person name="Devillers H."/>
        </authorList>
    </citation>
    <scope>NUCLEOTIDE SEQUENCE [LARGE SCALE GENOMIC DNA]</scope>
</reference>
<gene>
    <name evidence="1" type="ORF">LAQU0_S04e03136g</name>
</gene>